<sequence>MKEKNDHSPKTSNHELESNEETGVNSPAESDASSPSCGEQPKQPRSSPESSKVLRNVPDKGPQEASTDGKPIATTAKNEMFAEPAQDIPFPTELQRTAQSTPGAFPQIGMGSTRSSETPVTPHSAPTRDGSQRSGSAEEDFSSAGEPPLLAATLVEDTPERSDTTGTTGPNEAESDKLMVVAVAEPVEQRTDTEKAAFSRGASSKRWRMLYGALLIAGVVALAVGVTLALTIQTSSGSSTTSSSSTALGSPNGTNASVPDDTNTPLLNDTNTNDFNEDVEQPIPGNIPSSAPGGPVVQSTHLVAWESSCMDEKVTAEIQCGTNEILSVQEARIAECTIQSDQGSNRAICLPLTMNGTIESLESANGNDVREIAMVLFQCTGVEDRPNGPVRARLVPTRNVDTTAPANMDWLCVRFNENLQSAIADTVPATAMADFEVELYIVLGDFCLERRSQGDINAVRHRLRTNTRRQLVESNVSDLEVENATGDDTSEDWRLQSFVPGSCQLPARNLLMDAEATGAAENEWLQVCYAFDNDDTGDDDDDGNDANEDELVVVHASVSCRHEIGLGPSRAVVWNEFERRIRPPLIWRELWSTTMTGV</sequence>
<protein>
    <recommendedName>
        <fullName evidence="4">Transmembrane protein</fullName>
    </recommendedName>
</protein>
<keyword evidence="2" id="KW-0472">Membrane</keyword>
<gene>
    <name evidence="3" type="ORF">PTTT1_LOCUS29461</name>
</gene>
<feature type="compositionally biased region" description="Low complexity" evidence="1">
    <location>
        <begin position="233"/>
        <end position="246"/>
    </location>
</feature>
<feature type="compositionally biased region" description="Low complexity" evidence="1">
    <location>
        <begin position="259"/>
        <end position="274"/>
    </location>
</feature>
<feature type="region of interest" description="Disordered" evidence="1">
    <location>
        <begin position="1"/>
        <end position="178"/>
    </location>
</feature>
<evidence type="ECO:0000313" key="3">
    <source>
        <dbReference type="EMBL" id="CAG9285563.1"/>
    </source>
</evidence>
<reference evidence="3" key="1">
    <citation type="submission" date="2022-02" db="EMBL/GenBank/DDBJ databases">
        <authorList>
            <person name="Giguere J D."/>
        </authorList>
    </citation>
    <scope>NUCLEOTIDE SEQUENCE</scope>
    <source>
        <strain evidence="3">CCAP 1055/1</strain>
    </source>
</reference>
<feature type="transmembrane region" description="Helical" evidence="2">
    <location>
        <begin position="209"/>
        <end position="232"/>
    </location>
</feature>
<keyword evidence="2" id="KW-0812">Transmembrane</keyword>
<name>A0A8J9S9L6_PHATR</name>
<evidence type="ECO:0000256" key="1">
    <source>
        <dbReference type="SAM" id="MobiDB-lite"/>
    </source>
</evidence>
<dbReference type="AlphaFoldDB" id="A0A8J9S9L6"/>
<accession>A0A8J9S9L6</accession>
<evidence type="ECO:0000256" key="2">
    <source>
        <dbReference type="SAM" id="Phobius"/>
    </source>
</evidence>
<feature type="compositionally biased region" description="Polar residues" evidence="1">
    <location>
        <begin position="247"/>
        <end position="257"/>
    </location>
</feature>
<organism evidence="3">
    <name type="scientific">Phaeodactylum tricornutum</name>
    <name type="common">Diatom</name>
    <dbReference type="NCBI Taxonomy" id="2850"/>
    <lineage>
        <taxon>Eukaryota</taxon>
        <taxon>Sar</taxon>
        <taxon>Stramenopiles</taxon>
        <taxon>Ochrophyta</taxon>
        <taxon>Bacillariophyta</taxon>
        <taxon>Bacillariophyceae</taxon>
        <taxon>Bacillariophycidae</taxon>
        <taxon>Naviculales</taxon>
        <taxon>Phaeodactylaceae</taxon>
        <taxon>Phaeodactylum</taxon>
    </lineage>
</organism>
<feature type="compositionally biased region" description="Basic and acidic residues" evidence="1">
    <location>
        <begin position="1"/>
        <end position="17"/>
    </location>
</feature>
<feature type="region of interest" description="Disordered" evidence="1">
    <location>
        <begin position="233"/>
        <end position="295"/>
    </location>
</feature>
<dbReference type="Proteomes" id="UP000836788">
    <property type="component" value="Chromosome 20"/>
</dbReference>
<dbReference type="EMBL" id="OU594961">
    <property type="protein sequence ID" value="CAG9285563.1"/>
    <property type="molecule type" value="Genomic_DNA"/>
</dbReference>
<keyword evidence="2" id="KW-1133">Transmembrane helix</keyword>
<evidence type="ECO:0008006" key="4">
    <source>
        <dbReference type="Google" id="ProtNLM"/>
    </source>
</evidence>
<proteinExistence type="predicted"/>
<feature type="compositionally biased region" description="Polar residues" evidence="1">
    <location>
        <begin position="21"/>
        <end position="50"/>
    </location>
</feature>
<feature type="compositionally biased region" description="Polar residues" evidence="1">
    <location>
        <begin position="110"/>
        <end position="121"/>
    </location>
</feature>